<organism evidence="6 7">
    <name type="scientific">Effrenium voratum</name>
    <dbReference type="NCBI Taxonomy" id="2562239"/>
    <lineage>
        <taxon>Eukaryota</taxon>
        <taxon>Sar</taxon>
        <taxon>Alveolata</taxon>
        <taxon>Dinophyceae</taxon>
        <taxon>Suessiales</taxon>
        <taxon>Symbiodiniaceae</taxon>
        <taxon>Effrenium</taxon>
    </lineage>
</organism>
<evidence type="ECO:0000256" key="3">
    <source>
        <dbReference type="ARBA" id="ARBA00022691"/>
    </source>
</evidence>
<dbReference type="AlphaFoldDB" id="A0AA36IST9"/>
<dbReference type="SUPFAM" id="SSF53335">
    <property type="entry name" value="S-adenosyl-L-methionine-dependent methyltransferases"/>
    <property type="match status" value="1"/>
</dbReference>
<feature type="region of interest" description="Disordered" evidence="5">
    <location>
        <begin position="387"/>
        <end position="421"/>
    </location>
</feature>
<evidence type="ECO:0000256" key="1">
    <source>
        <dbReference type="ARBA" id="ARBA00022603"/>
    </source>
</evidence>
<feature type="region of interest" description="Disordered" evidence="5">
    <location>
        <begin position="1041"/>
        <end position="1060"/>
    </location>
</feature>
<dbReference type="Pfam" id="PF00145">
    <property type="entry name" value="DNA_methylase"/>
    <property type="match status" value="1"/>
</dbReference>
<dbReference type="InterPro" id="IPR050750">
    <property type="entry name" value="C5-MTase"/>
</dbReference>
<evidence type="ECO:0000256" key="2">
    <source>
        <dbReference type="ARBA" id="ARBA00022679"/>
    </source>
</evidence>
<proteinExistence type="inferred from homology"/>
<keyword evidence="3 4" id="KW-0949">S-adenosyl-L-methionine</keyword>
<gene>
    <name evidence="6" type="ORF">EVOR1521_LOCUS17259</name>
</gene>
<dbReference type="PANTHER" id="PTHR46098">
    <property type="entry name" value="TRNA (CYTOSINE(38)-C(5))-METHYLTRANSFERASE"/>
    <property type="match status" value="1"/>
</dbReference>
<dbReference type="NCBIfam" id="TIGR00675">
    <property type="entry name" value="dcm"/>
    <property type="match status" value="1"/>
</dbReference>
<evidence type="ECO:0000256" key="4">
    <source>
        <dbReference type="PROSITE-ProRule" id="PRU01016"/>
    </source>
</evidence>
<name>A0AA36IST9_9DINO</name>
<comment type="similarity">
    <text evidence="4">Belongs to the class I-like SAM-binding methyltransferase superfamily. C5-methyltransferase family.</text>
</comment>
<dbReference type="PROSITE" id="PS51679">
    <property type="entry name" value="SAM_MT_C5"/>
    <property type="match status" value="1"/>
</dbReference>
<feature type="active site" evidence="4">
    <location>
        <position position="692"/>
    </location>
</feature>
<sequence>MWLDHFILASPHVPVNEDSVQGLIGQYFTKPSSIPADAPVHVVAGDVAKAEHAVEQKKLRILSPPEMVMAVLLAVQRDIKTSDMDVLHEWAEALAACPCVFHKIDNEDERHIASLQLRENISQNFASMRMSALQKVFDIQGLMAAKTSLTKEQVVAHYAAVRYAKNSEPVKARFVDDALYVLKHALPNPKVQSIVLKMENYGPANPFDSVCKLQKIAKRAGGSKENLEWCFQILQDFWEAGYYAEDKFADRALDGKQSRCDGKGTVDLLVAKREVLVYLTGELLDSLFKDDDKAVIRNTCRCVESFREKCGYINAPQHRKVDLQWKAGLAKPVDMMLQLIEVAVYSQDLDPAIFSGVRQRKDAKGILETQPFSDKIEAVRKAIQEAQQPDRYSLAQAAGPSEEAEDSEREADLDGNEPPSDLVREWQTLQGQKKTIVDSYVTTCWNTLDTIVKLEVEPAEGLADFVQERLKGSACQAIRDKAKTDEAPSNSSSYAMLIYDMKSAGEASSHPSTRLPPLRQNGEHLKDFIRGSLAANVGHMKDDLADADLWVIPDGMKAGAGAKRKRPRASKDAAAPLPAVRGSVAQALPGPASPLLLPVKCRDVRVASDCTGLDTAGTALRLAGLQPYTVFASEKDRQTRVTLLANYAQQTGALFQEGRPPPLIFKDIMKRDDGQLPSAARELDLYTAGPPCQPYSPQGKGEGLKDPRGRVLLRVLQTIASVRPQSFMLENSSTLATHAKFKPLLELILFYLNSLTEENGSQYYSVSYRVLDTSVTGGLPQARRRTYIVGWRRSAQQRPFQWPRPLPCMSLHEVLVEDPQSSTAVARAPTEAGQGRLKANMAKAARKIFKSTQSCAALQEAIWVADVGGSRSRGGSCSANKSPTLTASRCSTGGHMLLPHNRFMVLEEMETLQGLPQKQYEIPAKVSLQKFAHMIGNAFSTPVCGRVALRLLRAVGAVPATAADPWASTVMGLTPKTLLGGFMDATGGALNKQVRVLHVQMEESSYFQRYEKVRGFNFNLMEQFYCVTKDSLDMPVRNRKHFPGTNRSNSLGPVVSPPLTKEQSHMIPWKVKKDVWSDKCKGSCKVGGAAPAGSESLVRKPDTLEPLSFHSQPWHLWAELIHSHNVQCVIDFTVGPGYAAEAALMEKKPFLGFCQTSLHMNVVRQYLFGRLWAHMQSPSSQYYAAELRDALQASALFYAQTQCLFCCYNISNQSETKWSRRACQPRRRRTAAVTAA</sequence>
<dbReference type="Gene3D" id="3.40.50.150">
    <property type="entry name" value="Vaccinia Virus protein VP39"/>
    <property type="match status" value="1"/>
</dbReference>
<accession>A0AA36IST9</accession>
<evidence type="ECO:0000313" key="6">
    <source>
        <dbReference type="EMBL" id="CAJ1392068.1"/>
    </source>
</evidence>
<evidence type="ECO:0000313" key="7">
    <source>
        <dbReference type="Proteomes" id="UP001178507"/>
    </source>
</evidence>
<protein>
    <recommendedName>
        <fullName evidence="8">DNA (cytosine-5-)-methyltransferase</fullName>
    </recommendedName>
</protein>
<feature type="compositionally biased region" description="Acidic residues" evidence="5">
    <location>
        <begin position="402"/>
        <end position="415"/>
    </location>
</feature>
<dbReference type="InterPro" id="IPR001525">
    <property type="entry name" value="C5_MeTfrase"/>
</dbReference>
<dbReference type="PANTHER" id="PTHR46098:SF1">
    <property type="entry name" value="TRNA (CYTOSINE(38)-C(5))-METHYLTRANSFERASE"/>
    <property type="match status" value="1"/>
</dbReference>
<comment type="caution">
    <text evidence="6">The sequence shown here is derived from an EMBL/GenBank/DDBJ whole genome shotgun (WGS) entry which is preliminary data.</text>
</comment>
<dbReference type="GO" id="GO:0008168">
    <property type="term" value="F:methyltransferase activity"/>
    <property type="evidence" value="ECO:0007669"/>
    <property type="project" value="UniProtKB-KW"/>
</dbReference>
<evidence type="ECO:0008006" key="8">
    <source>
        <dbReference type="Google" id="ProtNLM"/>
    </source>
</evidence>
<dbReference type="GO" id="GO:0032259">
    <property type="term" value="P:methylation"/>
    <property type="evidence" value="ECO:0007669"/>
    <property type="project" value="UniProtKB-KW"/>
</dbReference>
<keyword evidence="2 4" id="KW-0808">Transferase</keyword>
<dbReference type="InterPro" id="IPR029063">
    <property type="entry name" value="SAM-dependent_MTases_sf"/>
</dbReference>
<reference evidence="6" key="1">
    <citation type="submission" date="2023-08" db="EMBL/GenBank/DDBJ databases">
        <authorList>
            <person name="Chen Y."/>
            <person name="Shah S."/>
            <person name="Dougan E. K."/>
            <person name="Thang M."/>
            <person name="Chan C."/>
        </authorList>
    </citation>
    <scope>NUCLEOTIDE SEQUENCE</scope>
</reference>
<keyword evidence="7" id="KW-1185">Reference proteome</keyword>
<dbReference type="EMBL" id="CAUJNA010002252">
    <property type="protein sequence ID" value="CAJ1392068.1"/>
    <property type="molecule type" value="Genomic_DNA"/>
</dbReference>
<evidence type="ECO:0000256" key="5">
    <source>
        <dbReference type="SAM" id="MobiDB-lite"/>
    </source>
</evidence>
<dbReference type="Proteomes" id="UP001178507">
    <property type="component" value="Unassembled WGS sequence"/>
</dbReference>
<keyword evidence="1 4" id="KW-0489">Methyltransferase</keyword>
<dbReference type="Gene3D" id="3.90.120.10">
    <property type="entry name" value="DNA Methylase, subunit A, domain 2"/>
    <property type="match status" value="1"/>
</dbReference>